<protein>
    <submittedName>
        <fullName evidence="7">SAM-dependent methyltransferase</fullName>
    </submittedName>
</protein>
<dbReference type="InterPro" id="IPR003333">
    <property type="entry name" value="CMAS"/>
</dbReference>
<organism evidence="7 8">
    <name type="scientific">Alsobacter soli</name>
    <dbReference type="NCBI Taxonomy" id="2109933"/>
    <lineage>
        <taxon>Bacteria</taxon>
        <taxon>Pseudomonadati</taxon>
        <taxon>Pseudomonadota</taxon>
        <taxon>Alphaproteobacteria</taxon>
        <taxon>Hyphomicrobiales</taxon>
        <taxon>Alsobacteraceae</taxon>
        <taxon>Alsobacter</taxon>
    </lineage>
</organism>
<evidence type="ECO:0000256" key="4">
    <source>
        <dbReference type="ARBA" id="ARBA00022691"/>
    </source>
</evidence>
<evidence type="ECO:0000256" key="3">
    <source>
        <dbReference type="ARBA" id="ARBA00022679"/>
    </source>
</evidence>
<name>A0A2T1HTB2_9HYPH</name>
<dbReference type="RefSeq" id="WP_106337195.1">
    <property type="nucleotide sequence ID" value="NZ_PVZS01000011.1"/>
</dbReference>
<evidence type="ECO:0000259" key="6">
    <source>
        <dbReference type="Pfam" id="PF25371"/>
    </source>
</evidence>
<dbReference type="GO" id="GO:0008610">
    <property type="term" value="P:lipid biosynthetic process"/>
    <property type="evidence" value="ECO:0007669"/>
    <property type="project" value="InterPro"/>
</dbReference>
<gene>
    <name evidence="7" type="ORF">SLNSH_11800</name>
</gene>
<evidence type="ECO:0000313" key="8">
    <source>
        <dbReference type="Proteomes" id="UP000239772"/>
    </source>
</evidence>
<keyword evidence="3 7" id="KW-0808">Transferase</keyword>
<dbReference type="CDD" id="cd02440">
    <property type="entry name" value="AdoMet_MTases"/>
    <property type="match status" value="1"/>
</dbReference>
<dbReference type="EMBL" id="PVZS01000011">
    <property type="protein sequence ID" value="PSC04769.1"/>
    <property type="molecule type" value="Genomic_DNA"/>
</dbReference>
<dbReference type="Pfam" id="PF25371">
    <property type="entry name" value="DUF7884"/>
    <property type="match status" value="1"/>
</dbReference>
<dbReference type="GO" id="GO:0032259">
    <property type="term" value="P:methylation"/>
    <property type="evidence" value="ECO:0007669"/>
    <property type="project" value="UniProtKB-KW"/>
</dbReference>
<keyword evidence="8" id="KW-1185">Reference proteome</keyword>
<dbReference type="SUPFAM" id="SSF53335">
    <property type="entry name" value="S-adenosyl-L-methionine-dependent methyltransferases"/>
    <property type="match status" value="1"/>
</dbReference>
<dbReference type="AlphaFoldDB" id="A0A2T1HTB2"/>
<evidence type="ECO:0000256" key="1">
    <source>
        <dbReference type="ARBA" id="ARBA00010815"/>
    </source>
</evidence>
<dbReference type="PANTHER" id="PTHR43667:SF1">
    <property type="entry name" value="CYCLOPROPANE-FATTY-ACYL-PHOSPHOLIPID SYNTHASE"/>
    <property type="match status" value="1"/>
</dbReference>
<dbReference type="OrthoDB" id="9782855at2"/>
<dbReference type="PANTHER" id="PTHR43667">
    <property type="entry name" value="CYCLOPROPANE-FATTY-ACYL-PHOSPHOLIPID SYNTHASE"/>
    <property type="match status" value="1"/>
</dbReference>
<dbReference type="InterPro" id="IPR050723">
    <property type="entry name" value="CFA/CMAS"/>
</dbReference>
<dbReference type="Gene3D" id="3.40.50.150">
    <property type="entry name" value="Vaccinia Virus protein VP39"/>
    <property type="match status" value="1"/>
</dbReference>
<dbReference type="Proteomes" id="UP000239772">
    <property type="component" value="Unassembled WGS sequence"/>
</dbReference>
<evidence type="ECO:0000256" key="5">
    <source>
        <dbReference type="ARBA" id="ARBA00023098"/>
    </source>
</evidence>
<dbReference type="Pfam" id="PF02353">
    <property type="entry name" value="CMAS"/>
    <property type="match status" value="1"/>
</dbReference>
<evidence type="ECO:0000256" key="2">
    <source>
        <dbReference type="ARBA" id="ARBA00022603"/>
    </source>
</evidence>
<dbReference type="InterPro" id="IPR029063">
    <property type="entry name" value="SAM-dependent_MTases_sf"/>
</dbReference>
<accession>A0A2T1HTB2</accession>
<comment type="similarity">
    <text evidence="1">Belongs to the CFA/CMAS family.</text>
</comment>
<dbReference type="PIRSF" id="PIRSF003085">
    <property type="entry name" value="CMAS"/>
    <property type="match status" value="1"/>
</dbReference>
<keyword evidence="4" id="KW-0949">S-adenosyl-L-methionine</keyword>
<dbReference type="GO" id="GO:0008168">
    <property type="term" value="F:methyltransferase activity"/>
    <property type="evidence" value="ECO:0007669"/>
    <property type="project" value="UniProtKB-KW"/>
</dbReference>
<proteinExistence type="inferred from homology"/>
<keyword evidence="2 7" id="KW-0489">Methyltransferase</keyword>
<comment type="caution">
    <text evidence="7">The sequence shown here is derived from an EMBL/GenBank/DDBJ whole genome shotgun (WGS) entry which is preliminary data.</text>
</comment>
<sequence>MRLLRLVGRRLIHSGVLRVMLPNGRIEIFGSGPPVVTMRIHEPVALRRLLVHPALALGEEFMNGRITVEDGSIYDLLDLILSNAQWGIPGGPLAKFNDRLRVLARRIAQFNPATRSRRNVAHHYDLSDRLYQLFLDSDRQYSCAYFLKADDSLEVAQGQKKRHIAAKLLLGPGQKVLDIGSGWGGLGLYLASLADVEVTGLTLSQEQFRVSNERAQQAGVADRVRFALRDYRAEQSRYDRVVSVGMFEHVGLNHYDTYFKKIASMLTDDGVAMVHTIGRDDGPGATNAFIQKYIFPGGYAPALQEIIPSIQRAGLYVADVEVLRLHYAETLRRWRERFNANRDEIRALYDERFCRMWEFYLAGSEATFRHGGHVVFQIQMSKRVDTVPITRGYITAFEASHPLPEAVAPVTRLAAE</sequence>
<feature type="domain" description="DUF7884" evidence="6">
    <location>
        <begin position="17"/>
        <end position="84"/>
    </location>
</feature>
<reference evidence="8" key="1">
    <citation type="submission" date="2018-03" db="EMBL/GenBank/DDBJ databases">
        <authorList>
            <person name="Sun L."/>
            <person name="Liu H."/>
            <person name="Chen W."/>
            <person name="Huang K."/>
            <person name="Liu W."/>
            <person name="Gao X."/>
        </authorList>
    </citation>
    <scope>NUCLEOTIDE SEQUENCE [LARGE SCALE GENOMIC DNA]</scope>
    <source>
        <strain evidence="8">SH9</strain>
    </source>
</reference>
<evidence type="ECO:0000313" key="7">
    <source>
        <dbReference type="EMBL" id="PSC04769.1"/>
    </source>
</evidence>
<dbReference type="InterPro" id="IPR057206">
    <property type="entry name" value="DUF7884"/>
</dbReference>
<keyword evidence="5" id="KW-0443">Lipid metabolism</keyword>